<dbReference type="PANTHER" id="PTHR43133:SF51">
    <property type="entry name" value="RNA POLYMERASE SIGMA FACTOR"/>
    <property type="match status" value="1"/>
</dbReference>
<organism evidence="7 8">
    <name type="scientific">Acetivibrio clariflavus (strain DSM 19732 / NBRC 101661 / EBR45)</name>
    <name type="common">Clostridium clariflavum</name>
    <dbReference type="NCBI Taxonomy" id="720554"/>
    <lineage>
        <taxon>Bacteria</taxon>
        <taxon>Bacillati</taxon>
        <taxon>Bacillota</taxon>
        <taxon>Clostridia</taxon>
        <taxon>Eubacteriales</taxon>
        <taxon>Oscillospiraceae</taxon>
        <taxon>Acetivibrio</taxon>
    </lineage>
</organism>
<reference evidence="8" key="1">
    <citation type="submission" date="2011-12" db="EMBL/GenBank/DDBJ databases">
        <title>Complete sequence of Clostridium clariflavum DSM 19732.</title>
        <authorList>
            <consortium name="US DOE Joint Genome Institute"/>
            <person name="Lucas S."/>
            <person name="Han J."/>
            <person name="Lapidus A."/>
            <person name="Cheng J.-F."/>
            <person name="Goodwin L."/>
            <person name="Pitluck S."/>
            <person name="Peters L."/>
            <person name="Teshima H."/>
            <person name="Detter J.C."/>
            <person name="Han C."/>
            <person name="Tapia R."/>
            <person name="Land M."/>
            <person name="Hauser L."/>
            <person name="Kyrpides N."/>
            <person name="Ivanova N."/>
            <person name="Pagani I."/>
            <person name="Kitzmiller T."/>
            <person name="Lynd L."/>
            <person name="Izquierdo J."/>
            <person name="Woyke T."/>
        </authorList>
    </citation>
    <scope>NUCLEOTIDE SEQUENCE [LARGE SCALE GENOMIC DNA]</scope>
    <source>
        <strain evidence="8">DSM 19732 / NBRC 101661 / EBR45</strain>
    </source>
</reference>
<feature type="domain" description="RNA polymerase sigma-70 region 2" evidence="5">
    <location>
        <begin position="20"/>
        <end position="79"/>
    </location>
</feature>
<keyword evidence="3" id="KW-0731">Sigma factor</keyword>
<reference evidence="7 8" key="2">
    <citation type="journal article" date="2012" name="Stand. Genomic Sci.">
        <title>Complete Genome Sequence of Clostridium clariflavum DSM 19732.</title>
        <authorList>
            <person name="Izquierdo J.A."/>
            <person name="Goodwin L."/>
            <person name="Davenport K.W."/>
            <person name="Teshima H."/>
            <person name="Bruce D."/>
            <person name="Detter C."/>
            <person name="Tapia R."/>
            <person name="Han S."/>
            <person name="Land M."/>
            <person name="Hauser L."/>
            <person name="Jeffries C.D."/>
            <person name="Han J."/>
            <person name="Pitluck S."/>
            <person name="Nolan M."/>
            <person name="Chen A."/>
            <person name="Huntemann M."/>
            <person name="Mavromatis K."/>
            <person name="Mikhailova N."/>
            <person name="Liolios K."/>
            <person name="Woyke T."/>
            <person name="Lynd L.R."/>
        </authorList>
    </citation>
    <scope>NUCLEOTIDE SEQUENCE [LARGE SCALE GENOMIC DNA]</scope>
    <source>
        <strain evidence="8">DSM 19732 / NBRC 101661 / EBR45</strain>
    </source>
</reference>
<dbReference type="EMBL" id="CP003065">
    <property type="protein sequence ID" value="AEV67747.1"/>
    <property type="molecule type" value="Genomic_DNA"/>
</dbReference>
<evidence type="ECO:0000256" key="2">
    <source>
        <dbReference type="ARBA" id="ARBA00023015"/>
    </source>
</evidence>
<evidence type="ECO:0000259" key="5">
    <source>
        <dbReference type="Pfam" id="PF04542"/>
    </source>
</evidence>
<keyword evidence="4" id="KW-0804">Transcription</keyword>
<dbReference type="Pfam" id="PF08281">
    <property type="entry name" value="Sigma70_r4_2"/>
    <property type="match status" value="1"/>
</dbReference>
<dbReference type="InterPro" id="IPR007627">
    <property type="entry name" value="RNA_pol_sigma70_r2"/>
</dbReference>
<dbReference type="PANTHER" id="PTHR43133">
    <property type="entry name" value="RNA POLYMERASE ECF-TYPE SIGMA FACTO"/>
    <property type="match status" value="1"/>
</dbReference>
<gene>
    <name evidence="7" type="ordered locus">Clocl_1072</name>
</gene>
<dbReference type="Gene3D" id="1.10.1740.10">
    <property type="match status" value="1"/>
</dbReference>
<evidence type="ECO:0000313" key="7">
    <source>
        <dbReference type="EMBL" id="AEV67747.1"/>
    </source>
</evidence>
<dbReference type="InterPro" id="IPR013325">
    <property type="entry name" value="RNA_pol_sigma_r2"/>
</dbReference>
<dbReference type="STRING" id="720554.Clocl_1072"/>
<evidence type="ECO:0000259" key="6">
    <source>
        <dbReference type="Pfam" id="PF08281"/>
    </source>
</evidence>
<sequence>MTELVEKAKAGDKNAFMVLVDTMKLQLYRTALIKLGNEHDALDAVQEALYKAFSNIKNLRQTCFFKTWLIRILINECYNIQQYNRKVVPLDDSFYNPEHRQENKSVESIDIQNLTGKLDEIYKEVIDLRYNHDLKFDDIAVILDIPVGTVKSRLNRAHKLLREQLLDQNKNNY</sequence>
<dbReference type="InterPro" id="IPR013324">
    <property type="entry name" value="RNA_pol_sigma_r3/r4-like"/>
</dbReference>
<dbReference type="InterPro" id="IPR014284">
    <property type="entry name" value="RNA_pol_sigma-70_dom"/>
</dbReference>
<evidence type="ECO:0000256" key="4">
    <source>
        <dbReference type="ARBA" id="ARBA00023163"/>
    </source>
</evidence>
<dbReference type="Pfam" id="PF04542">
    <property type="entry name" value="Sigma70_r2"/>
    <property type="match status" value="1"/>
</dbReference>
<evidence type="ECO:0000256" key="3">
    <source>
        <dbReference type="ARBA" id="ARBA00023082"/>
    </source>
</evidence>
<dbReference type="OrthoDB" id="9784984at2"/>
<dbReference type="GO" id="GO:0016987">
    <property type="term" value="F:sigma factor activity"/>
    <property type="evidence" value="ECO:0007669"/>
    <property type="project" value="UniProtKB-KW"/>
</dbReference>
<dbReference type="RefSeq" id="WP_014254365.1">
    <property type="nucleotide sequence ID" value="NC_016627.1"/>
</dbReference>
<accession>G8LXN6</accession>
<dbReference type="CDD" id="cd06171">
    <property type="entry name" value="Sigma70_r4"/>
    <property type="match status" value="1"/>
</dbReference>
<evidence type="ECO:0000313" key="8">
    <source>
        <dbReference type="Proteomes" id="UP000005435"/>
    </source>
</evidence>
<dbReference type="GO" id="GO:0006352">
    <property type="term" value="P:DNA-templated transcription initiation"/>
    <property type="evidence" value="ECO:0007669"/>
    <property type="project" value="InterPro"/>
</dbReference>
<evidence type="ECO:0000256" key="1">
    <source>
        <dbReference type="ARBA" id="ARBA00010641"/>
    </source>
</evidence>
<dbReference type="InterPro" id="IPR039425">
    <property type="entry name" value="RNA_pol_sigma-70-like"/>
</dbReference>
<name>G8LXN6_ACECE</name>
<feature type="domain" description="RNA polymerase sigma factor 70 region 4 type 2" evidence="6">
    <location>
        <begin position="110"/>
        <end position="159"/>
    </location>
</feature>
<dbReference type="eggNOG" id="COG1595">
    <property type="taxonomic scope" value="Bacteria"/>
</dbReference>
<dbReference type="NCBIfam" id="TIGR02937">
    <property type="entry name" value="sigma70-ECF"/>
    <property type="match status" value="1"/>
</dbReference>
<dbReference type="AlphaFoldDB" id="G8LXN6"/>
<dbReference type="SUPFAM" id="SSF88946">
    <property type="entry name" value="Sigma2 domain of RNA polymerase sigma factors"/>
    <property type="match status" value="1"/>
</dbReference>
<dbReference type="HOGENOM" id="CLU_047691_3_1_9"/>
<dbReference type="InterPro" id="IPR036388">
    <property type="entry name" value="WH-like_DNA-bd_sf"/>
</dbReference>
<dbReference type="Gene3D" id="1.10.10.10">
    <property type="entry name" value="Winged helix-like DNA-binding domain superfamily/Winged helix DNA-binding domain"/>
    <property type="match status" value="1"/>
</dbReference>
<keyword evidence="8" id="KW-1185">Reference proteome</keyword>
<protein>
    <submittedName>
        <fullName evidence="7">RNA polymerase sigma factor, sigma-70 family</fullName>
    </submittedName>
</protein>
<dbReference type="KEGG" id="ccl:Clocl_1072"/>
<dbReference type="InterPro" id="IPR013249">
    <property type="entry name" value="RNA_pol_sigma70_r4_t2"/>
</dbReference>
<dbReference type="SUPFAM" id="SSF88659">
    <property type="entry name" value="Sigma3 and sigma4 domains of RNA polymerase sigma factors"/>
    <property type="match status" value="1"/>
</dbReference>
<keyword evidence="2" id="KW-0805">Transcription regulation</keyword>
<proteinExistence type="inferred from homology"/>
<dbReference type="GO" id="GO:0003677">
    <property type="term" value="F:DNA binding"/>
    <property type="evidence" value="ECO:0007669"/>
    <property type="project" value="InterPro"/>
</dbReference>
<dbReference type="Proteomes" id="UP000005435">
    <property type="component" value="Chromosome"/>
</dbReference>
<comment type="similarity">
    <text evidence="1">Belongs to the sigma-70 factor family. ECF subfamily.</text>
</comment>